<accession>W4NA78</accession>
<sequence>MDDQLPIDDEQRNNARTPSHAQPRPQSAQPQTNQQPMPPYQQMPPQRPQTSPQYQQPMQGQPGAPGQPGTPPMQGQPYGQPMPQKVAKKPSTGLIVGIVAVVAVIVVLAIVVAVVMSRRISAADYTAGTNQVATMQRHYTNVNTKLREAYLSAYGSNSFQAKDKKRLQERLKIFQEDNAKFESLKVMNDENVNTEYQAYKKKAATYVKFANEMIESGEALSTAAQACNSRPSVSSYDSSFYTKYSEYVSGCKAALDNVSKSPNKDIAQYGKDLGDYVDKVGNLISQMQALGDISSLRYGTTEYQRFRELLNEFSNLKAPYNSVTTLSQALQDSAEEADLSDSLRSLSDSLTDAAG</sequence>
<evidence type="ECO:0000256" key="2">
    <source>
        <dbReference type="SAM" id="Phobius"/>
    </source>
</evidence>
<dbReference type="RefSeq" id="WP_034874846.1">
    <property type="nucleotide sequence ID" value="NZ_AZMV01000002.1"/>
</dbReference>
<evidence type="ECO:0000313" key="3">
    <source>
        <dbReference type="EMBL" id="ETY71929.1"/>
    </source>
</evidence>
<feature type="compositionally biased region" description="Low complexity" evidence="1">
    <location>
        <begin position="72"/>
        <end position="84"/>
    </location>
</feature>
<gene>
    <name evidence="3" type="ORF">BMOU_0668</name>
</gene>
<feature type="compositionally biased region" description="Pro residues" evidence="1">
    <location>
        <begin position="36"/>
        <end position="47"/>
    </location>
</feature>
<organism evidence="3 4">
    <name type="scientific">Bifidobacterium moukalabense DSM 27321</name>
    <dbReference type="NCBI Taxonomy" id="1435051"/>
    <lineage>
        <taxon>Bacteria</taxon>
        <taxon>Bacillati</taxon>
        <taxon>Actinomycetota</taxon>
        <taxon>Actinomycetes</taxon>
        <taxon>Bifidobacteriales</taxon>
        <taxon>Bifidobacteriaceae</taxon>
        <taxon>Bifidobacterium</taxon>
    </lineage>
</organism>
<keyword evidence="2" id="KW-0812">Transmembrane</keyword>
<dbReference type="eggNOG" id="ENOG5033B2S">
    <property type="taxonomic scope" value="Bacteria"/>
</dbReference>
<keyword evidence="2" id="KW-0472">Membrane</keyword>
<name>W4NA78_9BIFI</name>
<keyword evidence="2" id="KW-1133">Transmembrane helix</keyword>
<feature type="region of interest" description="Disordered" evidence="1">
    <location>
        <begin position="1"/>
        <end position="87"/>
    </location>
</feature>
<dbReference type="PATRIC" id="fig|1435051.3.peg.666"/>
<feature type="compositionally biased region" description="Low complexity" evidence="1">
    <location>
        <begin position="48"/>
        <end position="64"/>
    </location>
</feature>
<evidence type="ECO:0000256" key="1">
    <source>
        <dbReference type="SAM" id="MobiDB-lite"/>
    </source>
</evidence>
<dbReference type="SUPFAM" id="SSF81995">
    <property type="entry name" value="beta-sandwich domain of Sec23/24"/>
    <property type="match status" value="1"/>
</dbReference>
<proteinExistence type="predicted"/>
<protein>
    <submittedName>
        <fullName evidence="3">Uncharacterized protein</fullName>
    </submittedName>
</protein>
<dbReference type="EMBL" id="AZMV01000002">
    <property type="protein sequence ID" value="ETY71929.1"/>
    <property type="molecule type" value="Genomic_DNA"/>
</dbReference>
<evidence type="ECO:0000313" key="4">
    <source>
        <dbReference type="Proteomes" id="UP000019155"/>
    </source>
</evidence>
<dbReference type="Proteomes" id="UP000019155">
    <property type="component" value="Unassembled WGS sequence"/>
</dbReference>
<dbReference type="GeneID" id="97503072"/>
<keyword evidence="4" id="KW-1185">Reference proteome</keyword>
<comment type="caution">
    <text evidence="3">The sequence shown here is derived from an EMBL/GenBank/DDBJ whole genome shotgun (WGS) entry which is preliminary data.</text>
</comment>
<dbReference type="AlphaFoldDB" id="W4NA78"/>
<reference evidence="3 4" key="1">
    <citation type="journal article" date="2014" name="Genome Announc.">
        <title>The Genome Sequence of Bifidobacterium moukalabense DSM 27321 Highlights the Close Phylogenetic Relatedness with the Bifidobacterium dentium Taxon.</title>
        <authorList>
            <person name="Lugli G.A."/>
            <person name="Duranti S."/>
            <person name="Milani C."/>
            <person name="Turroni F."/>
            <person name="Viappiani A."/>
            <person name="Mangifesta M."/>
            <person name="van Sinderen D."/>
            <person name="Ventura M."/>
        </authorList>
    </citation>
    <scope>NUCLEOTIDE SEQUENCE [LARGE SCALE GENOMIC DNA]</scope>
    <source>
        <strain evidence="3 4">DSM 27321</strain>
    </source>
</reference>
<feature type="compositionally biased region" description="Low complexity" evidence="1">
    <location>
        <begin position="340"/>
        <end position="355"/>
    </location>
</feature>
<feature type="region of interest" description="Disordered" evidence="1">
    <location>
        <begin position="335"/>
        <end position="355"/>
    </location>
</feature>
<feature type="transmembrane region" description="Helical" evidence="2">
    <location>
        <begin position="94"/>
        <end position="116"/>
    </location>
</feature>
<feature type="compositionally biased region" description="Polar residues" evidence="1">
    <location>
        <begin position="14"/>
        <end position="28"/>
    </location>
</feature>
<dbReference type="OrthoDB" id="3233721at2"/>